<proteinExistence type="predicted"/>
<reference evidence="2" key="4">
    <citation type="submission" date="2016-01" db="EMBL/GenBank/DDBJ databases">
        <authorList>
            <person name="Oliw E.H."/>
        </authorList>
    </citation>
    <scope>NUCLEOTIDE SEQUENCE [LARGE SCALE GENOMIC DNA]</scope>
    <source>
        <strain evidence="2">GED7749B</strain>
    </source>
</reference>
<accession>A0A0C5CBI9</accession>
<reference evidence="4" key="3">
    <citation type="submission" date="2016-01" db="EMBL/GenBank/DDBJ databases">
        <authorList>
            <person name="Mitreva M."/>
            <person name="Pepin K.H."/>
            <person name="Mihindukulasuriya K.A."/>
            <person name="Fulton R."/>
            <person name="Fronick C."/>
            <person name="O'Laughlin M."/>
            <person name="Miner T."/>
            <person name="Herter B."/>
            <person name="Rosa B.A."/>
            <person name="Cordes M."/>
            <person name="Tomlinson C."/>
            <person name="Wollam A."/>
            <person name="Palsikar V.B."/>
            <person name="Mardis E.R."/>
            <person name="Wilson R.K."/>
        </authorList>
    </citation>
    <scope>NUCLEOTIDE SEQUENCE [LARGE SCALE GENOMIC DNA]</scope>
    <source>
        <strain evidence="4">GED7749B</strain>
    </source>
</reference>
<reference evidence="3" key="2">
    <citation type="submission" date="2015-01" db="EMBL/GenBank/DDBJ databases">
        <title>Comparative genome analysis of Bacillus coagulans HM-08, Clostridium butyricum HM-68, Bacillus subtilis HM-66 and Bacillus paralicheniformis BL-09.</title>
        <authorList>
            <person name="Zhang H."/>
        </authorList>
    </citation>
    <scope>NUCLEOTIDE SEQUENCE [LARGE SCALE GENOMIC DNA]</scope>
    <source>
        <strain evidence="3">HM-08</strain>
    </source>
</reference>
<keyword evidence="3" id="KW-1185">Reference proteome</keyword>
<dbReference type="Proteomes" id="UP000032024">
    <property type="component" value="Chromosome"/>
</dbReference>
<organism evidence="2 4">
    <name type="scientific">Heyndrickxia coagulans</name>
    <name type="common">Weizmannia coagulans</name>
    <dbReference type="NCBI Taxonomy" id="1398"/>
    <lineage>
        <taxon>Bacteria</taxon>
        <taxon>Bacillati</taxon>
        <taxon>Bacillota</taxon>
        <taxon>Bacilli</taxon>
        <taxon>Bacillales</taxon>
        <taxon>Bacillaceae</taxon>
        <taxon>Heyndrickxia</taxon>
    </lineage>
</organism>
<reference evidence="1" key="1">
    <citation type="submission" date="2015-01" db="EMBL/GenBank/DDBJ databases">
        <title>Comparative genome analysis of Bacillus coagulans HM-08, Clostridium butyricum HM-68, Bacillus subtilis HM-66 and Bacillus licheniformis BL-09.</title>
        <authorList>
            <person name="Zhang H."/>
        </authorList>
    </citation>
    <scope>NUCLEOTIDE SEQUENCE [LARGE SCALE GENOMIC DNA]</scope>
    <source>
        <strain evidence="1">HM-08</strain>
    </source>
</reference>
<dbReference type="EMBL" id="LRPN01000050">
    <property type="protein sequence ID" value="KWZ82704.1"/>
    <property type="molecule type" value="Genomic_DNA"/>
</dbReference>
<evidence type="ECO:0000313" key="3">
    <source>
        <dbReference type="Proteomes" id="UP000032024"/>
    </source>
</evidence>
<dbReference type="Proteomes" id="UP000070376">
    <property type="component" value="Unassembled WGS sequence"/>
</dbReference>
<gene>
    <name evidence="2" type="ORF">HMPREF3213_01646</name>
    <name evidence="1" type="ORF">SB48_HM08orf05449</name>
</gene>
<evidence type="ECO:0000313" key="1">
    <source>
        <dbReference type="EMBL" id="AJO24196.1"/>
    </source>
</evidence>
<dbReference type="EMBL" id="CP010525">
    <property type="protein sequence ID" value="AJO24196.1"/>
    <property type="molecule type" value="Genomic_DNA"/>
</dbReference>
<dbReference type="PATRIC" id="fig|1398.18.peg.3358"/>
<evidence type="ECO:0000313" key="2">
    <source>
        <dbReference type="EMBL" id="KWZ82704.1"/>
    </source>
</evidence>
<sequence length="66" mass="7069">MQNTIIGSLTTKDKAHFQRPGHLSGTACIGAALPCTPDLLSRFYAGSVRFSLSAKTGIICRNFAKK</sequence>
<evidence type="ECO:0000313" key="4">
    <source>
        <dbReference type="Proteomes" id="UP000070376"/>
    </source>
</evidence>
<dbReference type="STRING" id="1398.AB434_1922"/>
<protein>
    <submittedName>
        <fullName evidence="2">Uncharacterized protein</fullName>
    </submittedName>
</protein>
<name>A0A0C5CBI9_HEYCO</name>
<dbReference type="AlphaFoldDB" id="A0A0C5CBI9"/>